<feature type="transmembrane region" description="Helical" evidence="3">
    <location>
        <begin position="174"/>
        <end position="194"/>
    </location>
</feature>
<feature type="compositionally biased region" description="Low complexity" evidence="2">
    <location>
        <begin position="1201"/>
        <end position="1228"/>
    </location>
</feature>
<dbReference type="OrthoDB" id="2548929at2759"/>
<feature type="region of interest" description="Disordered" evidence="2">
    <location>
        <begin position="415"/>
        <end position="437"/>
    </location>
</feature>
<sequence length="1383" mass="145484">MAQTPPHSSTTESQPHTTTEQPASQTQSKTINHTTQPRLASTTTTTARGCAGLRFPHYQAAYAQHLLDIQSTAAVNSTSASVLLVFSPHSSSPAIPAAIEAQRNSTSSVAAPAFPSKAQLEAELAAEQQQQAAAAAAHAHYDAPHGALRRPSSSSSPTSASPDRQDNGPSELTLIAYSAFMGLSSLIFGGLTLLQARNSNDAEGAEGASGKPLSFPEMLLQGASLTFSRLFKRIAAAFLIVFSIDTKDLVTGLLILVIVLVVAYWTKPSDASFRNYLTGLSLHQHLRHIQDQQKGGSAAAKTSIARQPASAASEQALPSDRTSPHVLTFANRISISLRTPPYVRHDYALFSIVMVSHPPSPCAPGLAYPASRQAKSACSTCNTPDAAVHRPRNSWYVGVFGRWWHGASEVTDLQQTNSNRSGDVGRRGGKKGVDRSAAVGKGVEYGVLEMKTGDADQRQASRDDGRAQDDVLPHGQQSAAVAAKAAKRKTKNSLRLRASQNTAPPTAAARSTAIAAQRNMADDLPSPQHVQSDTTQPPRAAEGAAPNAAESKDATALQSDIEELRAQLASLKGSTDSTQSQLQVQLEELRTRKKDDDAARADLKGKMKTLDEGKRSAEAAKRDAEKRLKAAQQVREGLQKRADASRAALTSFQEREKASAERLSKALSGGAERRAEIERELAEKQQSILDAEKALAEVKDKVEQYEKVVLEEQEKVQAAETSLQARMKTKAQRAAAAAQAAYQAQHQQAQQAQQQQHLMQLAHADQVAGGAYGSQYGFGEDDQAWPRGEENEGLYQPFAPLAGRRASEDQFGRSATGFYPFGSSAADAYVPGFQHQQHGLDQHSSPFGTDNAPLPPSHGAYHTPRHPRSMADLSTRYAEDSSTPYQPKHAGFPPVSPFSTDLLPSNLFQSIEDEAGHPAGTRSRSDTIEAAMGRFGLVDSDTSDAEGQGPAEGGEQSDRETVDGVLDGDLLHPLSEHESEDEVAAAAGREAASQRARVKPARSWWGSTNRANRQANAGAGEDADPEDDDDHDESTGAASGKRKSFGMFPRLLNPGARAFRSASRKQADADALRGLQPNGFGSEGYLGPPGARAGVEGGSAAAGGAGAGQGSTPFDAVLRAFEASNPPDEEEGRRSWSAFDQWSQRQGLPSRLAGPGHERTPSGGLSAANANASPIIPSGLGQEPFNGWSEDLFQPLGRTTSAGASIGSSAQSQPDLAATASASPATSRNRSRFAFWSQNSKGSLNSLSSGASASGNGGGAGGNERGASRERLSTSASSSSSTNANNRLPATSPPGADTPTTPGQEDVFGSLGADSTSEAAAASQQLGTSPASIVSSSSRPGAEPGSAKRRSFRWPKRQNSSSTAVGKVGKEASSAAGDDVAEE</sequence>
<protein>
    <submittedName>
        <fullName evidence="4">Uncharacterized protein</fullName>
    </submittedName>
</protein>
<feature type="region of interest" description="Disordered" evidence="2">
    <location>
        <begin position="1"/>
        <end position="43"/>
    </location>
</feature>
<dbReference type="GeneID" id="37031178"/>
<feature type="region of interest" description="Disordered" evidence="2">
    <location>
        <begin position="836"/>
        <end position="857"/>
    </location>
</feature>
<feature type="compositionally biased region" description="Basic and acidic residues" evidence="2">
    <location>
        <begin position="653"/>
        <end position="664"/>
    </location>
</feature>
<feature type="compositionally biased region" description="Basic residues" evidence="2">
    <location>
        <begin position="1347"/>
        <end position="1356"/>
    </location>
</feature>
<evidence type="ECO:0000256" key="1">
    <source>
        <dbReference type="SAM" id="Coils"/>
    </source>
</evidence>
<keyword evidence="3" id="KW-0472">Membrane</keyword>
<feature type="region of interest" description="Disordered" evidence="2">
    <location>
        <begin position="593"/>
        <end position="673"/>
    </location>
</feature>
<feature type="compositionally biased region" description="Basic and acidic residues" evidence="2">
    <location>
        <begin position="423"/>
        <end position="434"/>
    </location>
</feature>
<dbReference type="RefSeq" id="XP_025360110.1">
    <property type="nucleotide sequence ID" value="XM_025509355.1"/>
</dbReference>
<name>A0A316UL20_9BASI</name>
<feature type="compositionally biased region" description="Low complexity" evidence="2">
    <location>
        <begin position="537"/>
        <end position="549"/>
    </location>
</feature>
<feature type="region of interest" description="Disordered" evidence="2">
    <location>
        <begin position="938"/>
        <end position="1383"/>
    </location>
</feature>
<dbReference type="CDD" id="cd06503">
    <property type="entry name" value="ATP-synt_Fo_b"/>
    <property type="match status" value="1"/>
</dbReference>
<feature type="compositionally biased region" description="Polar residues" evidence="2">
    <location>
        <begin position="836"/>
        <end position="848"/>
    </location>
</feature>
<feature type="region of interest" description="Disordered" evidence="2">
    <location>
        <begin position="449"/>
        <end position="555"/>
    </location>
</feature>
<feature type="compositionally biased region" description="Basic residues" evidence="2">
    <location>
        <begin position="485"/>
        <end position="494"/>
    </location>
</feature>
<feature type="compositionally biased region" description="Gly residues" evidence="2">
    <location>
        <begin position="1255"/>
        <end position="1264"/>
    </location>
</feature>
<feature type="compositionally biased region" description="Basic and acidic residues" evidence="2">
    <location>
        <begin position="593"/>
        <end position="628"/>
    </location>
</feature>
<feature type="compositionally biased region" description="Polar residues" evidence="2">
    <location>
        <begin position="1138"/>
        <end position="1147"/>
    </location>
</feature>
<proteinExistence type="predicted"/>
<accession>A0A316UL20</accession>
<gene>
    <name evidence="4" type="ORF">BDZ90DRAFT_281325</name>
</gene>
<reference evidence="4 5" key="1">
    <citation type="journal article" date="2018" name="Mol. Biol. Evol.">
        <title>Broad Genomic Sampling Reveals a Smut Pathogenic Ancestry of the Fungal Clade Ustilaginomycotina.</title>
        <authorList>
            <person name="Kijpornyongpan T."/>
            <person name="Mondo S.J."/>
            <person name="Barry K."/>
            <person name="Sandor L."/>
            <person name="Lee J."/>
            <person name="Lipzen A."/>
            <person name="Pangilinan J."/>
            <person name="LaButti K."/>
            <person name="Hainaut M."/>
            <person name="Henrissat B."/>
            <person name="Grigoriev I.V."/>
            <person name="Spatafora J.W."/>
            <person name="Aime M.C."/>
        </authorList>
    </citation>
    <scope>NUCLEOTIDE SEQUENCE [LARGE SCALE GENOMIC DNA]</scope>
    <source>
        <strain evidence="4 5">MCA 5214</strain>
    </source>
</reference>
<feature type="compositionally biased region" description="Low complexity" evidence="2">
    <location>
        <begin position="125"/>
        <end position="138"/>
    </location>
</feature>
<keyword evidence="5" id="KW-1185">Reference proteome</keyword>
<feature type="compositionally biased region" description="Basic and acidic residues" evidence="2">
    <location>
        <begin position="451"/>
        <end position="472"/>
    </location>
</feature>
<feature type="compositionally biased region" description="Gly residues" evidence="2">
    <location>
        <begin position="1095"/>
        <end position="1109"/>
    </location>
</feature>
<feature type="compositionally biased region" description="Polar residues" evidence="2">
    <location>
        <begin position="1313"/>
        <end position="1328"/>
    </location>
</feature>
<feature type="compositionally biased region" description="Low complexity" evidence="2">
    <location>
        <begin position="1237"/>
        <end position="1254"/>
    </location>
</feature>
<feature type="compositionally biased region" description="Acidic residues" evidence="2">
    <location>
        <begin position="1021"/>
        <end position="1032"/>
    </location>
</feature>
<evidence type="ECO:0000256" key="2">
    <source>
        <dbReference type="SAM" id="MobiDB-lite"/>
    </source>
</evidence>
<feature type="compositionally biased region" description="Low complexity" evidence="2">
    <location>
        <begin position="984"/>
        <end position="995"/>
    </location>
</feature>
<feature type="coiled-coil region" evidence="1">
    <location>
        <begin position="674"/>
        <end position="755"/>
    </location>
</feature>
<feature type="compositionally biased region" description="Low complexity" evidence="2">
    <location>
        <begin position="1273"/>
        <end position="1288"/>
    </location>
</feature>
<keyword evidence="1" id="KW-0175">Coiled coil</keyword>
<keyword evidence="3" id="KW-1133">Transmembrane helix</keyword>
<keyword evidence="3" id="KW-0812">Transmembrane</keyword>
<evidence type="ECO:0000313" key="5">
    <source>
        <dbReference type="Proteomes" id="UP000245884"/>
    </source>
</evidence>
<dbReference type="STRING" id="1569628.A0A316UL20"/>
<evidence type="ECO:0000256" key="3">
    <source>
        <dbReference type="SAM" id="Phobius"/>
    </source>
</evidence>
<dbReference type="EMBL" id="KZ819675">
    <property type="protein sequence ID" value="PWN25498.1"/>
    <property type="molecule type" value="Genomic_DNA"/>
</dbReference>
<feature type="region of interest" description="Disordered" evidence="2">
    <location>
        <begin position="125"/>
        <end position="167"/>
    </location>
</feature>
<feature type="compositionally biased region" description="Low complexity" evidence="2">
    <location>
        <begin position="502"/>
        <end position="516"/>
    </location>
</feature>
<feature type="transmembrane region" description="Helical" evidence="3">
    <location>
        <begin position="249"/>
        <end position="266"/>
    </location>
</feature>
<feature type="compositionally biased region" description="Low complexity" evidence="2">
    <location>
        <begin position="1329"/>
        <end position="1338"/>
    </location>
</feature>
<feature type="compositionally biased region" description="Low complexity" evidence="2">
    <location>
        <begin position="1009"/>
        <end position="1020"/>
    </location>
</feature>
<evidence type="ECO:0000313" key="4">
    <source>
        <dbReference type="EMBL" id="PWN25498.1"/>
    </source>
</evidence>
<feature type="compositionally biased region" description="Low complexity" evidence="2">
    <location>
        <begin position="151"/>
        <end position="162"/>
    </location>
</feature>
<organism evidence="4 5">
    <name type="scientific">Jaminaea rosea</name>
    <dbReference type="NCBI Taxonomy" id="1569628"/>
    <lineage>
        <taxon>Eukaryota</taxon>
        <taxon>Fungi</taxon>
        <taxon>Dikarya</taxon>
        <taxon>Basidiomycota</taxon>
        <taxon>Ustilaginomycotina</taxon>
        <taxon>Exobasidiomycetes</taxon>
        <taxon>Microstromatales</taxon>
        <taxon>Microstromatales incertae sedis</taxon>
        <taxon>Jaminaea</taxon>
    </lineage>
</organism>
<dbReference type="Proteomes" id="UP000245884">
    <property type="component" value="Unassembled WGS sequence"/>
</dbReference>